<reference evidence="2" key="1">
    <citation type="journal article" date="2022" name="Mol. Ecol. Resour.">
        <title>The genomes of chicory, endive, great burdock and yacon provide insights into Asteraceae palaeo-polyploidization history and plant inulin production.</title>
        <authorList>
            <person name="Fan W."/>
            <person name="Wang S."/>
            <person name="Wang H."/>
            <person name="Wang A."/>
            <person name="Jiang F."/>
            <person name="Liu H."/>
            <person name="Zhao H."/>
            <person name="Xu D."/>
            <person name="Zhang Y."/>
        </authorList>
    </citation>
    <scope>NUCLEOTIDE SEQUENCE [LARGE SCALE GENOMIC DNA]</scope>
    <source>
        <strain evidence="2">cv. Yunnan</strain>
    </source>
</reference>
<evidence type="ECO:0000313" key="1">
    <source>
        <dbReference type="EMBL" id="KAI3761295.1"/>
    </source>
</evidence>
<reference evidence="1 2" key="2">
    <citation type="journal article" date="2022" name="Mol. Ecol. Resour.">
        <title>The genomes of chicory, endive, great burdock and yacon provide insights into Asteraceae paleo-polyploidization history and plant inulin production.</title>
        <authorList>
            <person name="Fan W."/>
            <person name="Wang S."/>
            <person name="Wang H."/>
            <person name="Wang A."/>
            <person name="Jiang F."/>
            <person name="Liu H."/>
            <person name="Zhao H."/>
            <person name="Xu D."/>
            <person name="Zhang Y."/>
        </authorList>
    </citation>
    <scope>NUCLEOTIDE SEQUENCE [LARGE SCALE GENOMIC DNA]</scope>
    <source>
        <strain evidence="2">cv. Yunnan</strain>
        <tissue evidence="1">Leaves</tissue>
    </source>
</reference>
<comment type="caution">
    <text evidence="1">The sequence shown here is derived from an EMBL/GenBank/DDBJ whole genome shotgun (WGS) entry which is preliminary data.</text>
</comment>
<sequence>MSLVVEALEKALGYQQASNGFLHDVYISFRDQTFGEYADRLCDVLEREGLSTYKDNIRTSRRESVLRSAIKQSRSFIIIFSKNFSANSWHLDEVAEIMECVKERRNLVIPVFCDVYPSEVREQKGFFGVAMSKYDIHLKIGVWRQALVEATNVPGLEESDYRFYEDLAIEAAARIKGQLLGKR</sequence>
<accession>A0ACB9ER54</accession>
<evidence type="ECO:0000313" key="2">
    <source>
        <dbReference type="Proteomes" id="UP001056120"/>
    </source>
</evidence>
<name>A0ACB9ER54_9ASTR</name>
<dbReference type="Proteomes" id="UP001056120">
    <property type="component" value="Linkage Group LG17"/>
</dbReference>
<organism evidence="1 2">
    <name type="scientific">Smallanthus sonchifolius</name>
    <dbReference type="NCBI Taxonomy" id="185202"/>
    <lineage>
        <taxon>Eukaryota</taxon>
        <taxon>Viridiplantae</taxon>
        <taxon>Streptophyta</taxon>
        <taxon>Embryophyta</taxon>
        <taxon>Tracheophyta</taxon>
        <taxon>Spermatophyta</taxon>
        <taxon>Magnoliopsida</taxon>
        <taxon>eudicotyledons</taxon>
        <taxon>Gunneridae</taxon>
        <taxon>Pentapetalae</taxon>
        <taxon>asterids</taxon>
        <taxon>campanulids</taxon>
        <taxon>Asterales</taxon>
        <taxon>Asteraceae</taxon>
        <taxon>Asteroideae</taxon>
        <taxon>Heliantheae alliance</taxon>
        <taxon>Millerieae</taxon>
        <taxon>Smallanthus</taxon>
    </lineage>
</organism>
<proteinExistence type="predicted"/>
<keyword evidence="2" id="KW-1185">Reference proteome</keyword>
<protein>
    <submittedName>
        <fullName evidence="1">Uncharacterized protein</fullName>
    </submittedName>
</protein>
<gene>
    <name evidence="1" type="ORF">L1987_51707</name>
</gene>
<dbReference type="EMBL" id="CM042034">
    <property type="protein sequence ID" value="KAI3761295.1"/>
    <property type="molecule type" value="Genomic_DNA"/>
</dbReference>